<evidence type="ECO:0000313" key="1">
    <source>
        <dbReference type="EMBL" id="ATQ75972.1"/>
    </source>
</evidence>
<reference evidence="1" key="1">
    <citation type="submission" date="2017-10" db="EMBL/GenBank/DDBJ databases">
        <title>Massilia psychrophilum sp. nov., a novel purple-pigmented bacterium isolated from Tianshan glacier, Xinjiang Municipality, China.</title>
        <authorList>
            <person name="Wang H."/>
        </authorList>
    </citation>
    <scope>NUCLEOTIDE SEQUENCE [LARGE SCALE GENOMIC DNA]</scope>
    <source>
        <strain evidence="1">B2</strain>
    </source>
</reference>
<sequence>MFPATAVFNTRIDDLVRFPAHASSNAWINSVGNTRALHMDFGRNVNQADYSTYYGIPYNVVDASTTTWPRVSFAITDPNSGNGDGVPDESDCAAPDAAHTLTRGCSALPTASQRFPYPNDNVVKAEYGNCNDPQQCGDRHVLVVEKNACRLWESYFTYKVKGQWHAYSTAAWNLKSNQMRPTTWTSADAAGLPILPLLMRADEASSGEVRHALRVTFADRVLARSFVWPATHYAGGATANGIPFGAVMRLRSDFVIPASWNTQARAIATAMKRYGVYVADIGSNAFVTGEPSANWSPDTISQLQRIQMGSFEFVDTRTITGNPKFNVNSFQASW</sequence>
<dbReference type="AlphaFoldDB" id="A0A2D2DLX1"/>
<dbReference type="KEGG" id="mass:CR152_16590"/>
<proteinExistence type="predicted"/>
<name>A0A2D2DLX1_9BURK</name>
<dbReference type="EMBL" id="CP024608">
    <property type="protein sequence ID" value="ATQ75972.1"/>
    <property type="molecule type" value="Genomic_DNA"/>
</dbReference>
<keyword evidence="2" id="KW-1185">Reference proteome</keyword>
<dbReference type="Proteomes" id="UP000229897">
    <property type="component" value="Chromosome"/>
</dbReference>
<evidence type="ECO:0000313" key="2">
    <source>
        <dbReference type="Proteomes" id="UP000229897"/>
    </source>
</evidence>
<protein>
    <submittedName>
        <fullName evidence="1">Uncharacterized protein</fullName>
    </submittedName>
</protein>
<gene>
    <name evidence="1" type="ORF">CR152_16590</name>
</gene>
<accession>A0A2D2DLX1</accession>
<organism evidence="1 2">
    <name type="scientific">Massilia violaceinigra</name>
    <dbReference type="NCBI Taxonomy" id="2045208"/>
    <lineage>
        <taxon>Bacteria</taxon>
        <taxon>Pseudomonadati</taxon>
        <taxon>Pseudomonadota</taxon>
        <taxon>Betaproteobacteria</taxon>
        <taxon>Burkholderiales</taxon>
        <taxon>Oxalobacteraceae</taxon>
        <taxon>Telluria group</taxon>
        <taxon>Massilia</taxon>
    </lineage>
</organism>